<dbReference type="Proteomes" id="UP000277580">
    <property type="component" value="Unassembled WGS sequence"/>
</dbReference>
<dbReference type="AlphaFoldDB" id="A0A3N4KA32"/>
<dbReference type="InParanoid" id="A0A3N4KA32"/>
<reference evidence="1 2" key="1">
    <citation type="journal article" date="2018" name="Nat. Ecol. Evol.">
        <title>Pezizomycetes genomes reveal the molecular basis of ectomycorrhizal truffle lifestyle.</title>
        <authorList>
            <person name="Murat C."/>
            <person name="Payen T."/>
            <person name="Noel B."/>
            <person name="Kuo A."/>
            <person name="Morin E."/>
            <person name="Chen J."/>
            <person name="Kohler A."/>
            <person name="Krizsan K."/>
            <person name="Balestrini R."/>
            <person name="Da Silva C."/>
            <person name="Montanini B."/>
            <person name="Hainaut M."/>
            <person name="Levati E."/>
            <person name="Barry K.W."/>
            <person name="Belfiori B."/>
            <person name="Cichocki N."/>
            <person name="Clum A."/>
            <person name="Dockter R.B."/>
            <person name="Fauchery L."/>
            <person name="Guy J."/>
            <person name="Iotti M."/>
            <person name="Le Tacon F."/>
            <person name="Lindquist E.A."/>
            <person name="Lipzen A."/>
            <person name="Malagnac F."/>
            <person name="Mello A."/>
            <person name="Molinier V."/>
            <person name="Miyauchi S."/>
            <person name="Poulain J."/>
            <person name="Riccioni C."/>
            <person name="Rubini A."/>
            <person name="Sitrit Y."/>
            <person name="Splivallo R."/>
            <person name="Traeger S."/>
            <person name="Wang M."/>
            <person name="Zifcakova L."/>
            <person name="Wipf D."/>
            <person name="Zambonelli A."/>
            <person name="Paolocci F."/>
            <person name="Nowrousian M."/>
            <person name="Ottonello S."/>
            <person name="Baldrian P."/>
            <person name="Spatafora J.W."/>
            <person name="Henrissat B."/>
            <person name="Nagy L.G."/>
            <person name="Aury J.M."/>
            <person name="Wincker P."/>
            <person name="Grigoriev I.V."/>
            <person name="Bonfante P."/>
            <person name="Martin F.M."/>
        </authorList>
    </citation>
    <scope>NUCLEOTIDE SEQUENCE [LARGE SCALE GENOMIC DNA]</scope>
    <source>
        <strain evidence="1 2">CCBAS932</strain>
    </source>
</reference>
<name>A0A3N4KA32_9PEZI</name>
<organism evidence="1 2">
    <name type="scientific">Morchella conica CCBAS932</name>
    <dbReference type="NCBI Taxonomy" id="1392247"/>
    <lineage>
        <taxon>Eukaryota</taxon>
        <taxon>Fungi</taxon>
        <taxon>Dikarya</taxon>
        <taxon>Ascomycota</taxon>
        <taxon>Pezizomycotina</taxon>
        <taxon>Pezizomycetes</taxon>
        <taxon>Pezizales</taxon>
        <taxon>Morchellaceae</taxon>
        <taxon>Morchella</taxon>
    </lineage>
</organism>
<evidence type="ECO:0000313" key="2">
    <source>
        <dbReference type="Proteomes" id="UP000277580"/>
    </source>
</evidence>
<protein>
    <submittedName>
        <fullName evidence="1">Uncharacterized protein</fullName>
    </submittedName>
</protein>
<evidence type="ECO:0000313" key="1">
    <source>
        <dbReference type="EMBL" id="RPB07360.1"/>
    </source>
</evidence>
<accession>A0A3N4KA32</accession>
<keyword evidence="2" id="KW-1185">Reference proteome</keyword>
<proteinExistence type="predicted"/>
<gene>
    <name evidence="1" type="ORF">P167DRAFT_540174</name>
</gene>
<dbReference type="EMBL" id="ML119185">
    <property type="protein sequence ID" value="RPB07360.1"/>
    <property type="molecule type" value="Genomic_DNA"/>
</dbReference>
<sequence length="619" mass="67569">MDGPRGLDLIEKVTIEGGITTSTADDTKLKAYLSPLTQLTQERLPTHAGHVSLILLETPVVQALSRHGTSGSYHTLCEALRACTGHNAQGSRSVVAACALIPGYGESEVNNDYYHTEVLRSFFVRRALVLENGKLRGNFNVSAYGLELIDSTAPLGHVKLYNKGRAFSRCILNFYEDEDEYRPDYISELTPAQLTELKEYRESKDVEQVRKVLTDAFNVARAWVSPLAEKIPVFFVDTVTPRETAQQARYDAGVKFAEEFARNWQYRGNPVLSVEFIVVPPRVYTGEEDPKWNVEDDDRERITRYYDRYAVVVVDTTAIVYNWQTWPVSDRALPPLAAISTWTTPTPTPANISTLLSSARDLLPTTHAGPVPVFVWTPPGVTAPTLDAISDLREAIDSPPAPGGATTFMLAEYAPVTDHDIAFAASAAHEYELARAVTAADTPTPVVGVPRYAWCYSRDAAANMAGLMYSVVCLGTQVVVDVFVQRWPAVAAPEDVGGREVQLMDVLVPEGPEREVGESRGGMVGAALLWSAVEELGSREVKCHAANVYAISGDVGGEGLERAVGKQAFVQVVAALRVLSEGFGMKVGGDVVDLGVDKWTMGRMALWATGTGRLGEKLW</sequence>